<feature type="non-terminal residue" evidence="1">
    <location>
        <position position="1"/>
    </location>
</feature>
<gene>
    <name evidence="1" type="ORF">GQ43DRAFT_492416</name>
</gene>
<proteinExistence type="predicted"/>
<dbReference type="AlphaFoldDB" id="A0A9P4JGF7"/>
<name>A0A9P4JGF7_9PLEO</name>
<evidence type="ECO:0000313" key="1">
    <source>
        <dbReference type="EMBL" id="KAF2198978.1"/>
    </source>
</evidence>
<sequence>LEHGCLCLGSFFFVHNGFPISSPTNSLPVVLFLIPAKICASSVFWKDSSNMVDLLMSSIIFYSRRSEGSNQAEPLQATERRRLEVQEISKGSRTLHEAKSVFQVYHGSTSQPGLYATRELWLILAHFQTC</sequence>
<dbReference type="Proteomes" id="UP000799536">
    <property type="component" value="Unassembled WGS sequence"/>
</dbReference>
<accession>A0A9P4JGF7</accession>
<comment type="caution">
    <text evidence="1">The sequence shown here is derived from an EMBL/GenBank/DDBJ whole genome shotgun (WGS) entry which is preliminary data.</text>
</comment>
<organism evidence="1 2">
    <name type="scientific">Delitschia confertaspora ATCC 74209</name>
    <dbReference type="NCBI Taxonomy" id="1513339"/>
    <lineage>
        <taxon>Eukaryota</taxon>
        <taxon>Fungi</taxon>
        <taxon>Dikarya</taxon>
        <taxon>Ascomycota</taxon>
        <taxon>Pezizomycotina</taxon>
        <taxon>Dothideomycetes</taxon>
        <taxon>Pleosporomycetidae</taxon>
        <taxon>Pleosporales</taxon>
        <taxon>Delitschiaceae</taxon>
        <taxon>Delitschia</taxon>
    </lineage>
</organism>
<protein>
    <submittedName>
        <fullName evidence="1">Uncharacterized protein</fullName>
    </submittedName>
</protein>
<dbReference type="EMBL" id="ML994104">
    <property type="protein sequence ID" value="KAF2198978.1"/>
    <property type="molecule type" value="Genomic_DNA"/>
</dbReference>
<keyword evidence="2" id="KW-1185">Reference proteome</keyword>
<reference evidence="1" key="1">
    <citation type="journal article" date="2020" name="Stud. Mycol.">
        <title>101 Dothideomycetes genomes: a test case for predicting lifestyles and emergence of pathogens.</title>
        <authorList>
            <person name="Haridas S."/>
            <person name="Albert R."/>
            <person name="Binder M."/>
            <person name="Bloem J."/>
            <person name="Labutti K."/>
            <person name="Salamov A."/>
            <person name="Andreopoulos B."/>
            <person name="Baker S."/>
            <person name="Barry K."/>
            <person name="Bills G."/>
            <person name="Bluhm B."/>
            <person name="Cannon C."/>
            <person name="Castanera R."/>
            <person name="Culley D."/>
            <person name="Daum C."/>
            <person name="Ezra D."/>
            <person name="Gonzalez J."/>
            <person name="Henrissat B."/>
            <person name="Kuo A."/>
            <person name="Liang C."/>
            <person name="Lipzen A."/>
            <person name="Lutzoni F."/>
            <person name="Magnuson J."/>
            <person name="Mondo S."/>
            <person name="Nolan M."/>
            <person name="Ohm R."/>
            <person name="Pangilinan J."/>
            <person name="Park H.-J."/>
            <person name="Ramirez L."/>
            <person name="Alfaro M."/>
            <person name="Sun H."/>
            <person name="Tritt A."/>
            <person name="Yoshinaga Y."/>
            <person name="Zwiers L.-H."/>
            <person name="Turgeon B."/>
            <person name="Goodwin S."/>
            <person name="Spatafora J."/>
            <person name="Crous P."/>
            <person name="Grigoriev I."/>
        </authorList>
    </citation>
    <scope>NUCLEOTIDE SEQUENCE</scope>
    <source>
        <strain evidence="1">ATCC 74209</strain>
    </source>
</reference>
<evidence type="ECO:0000313" key="2">
    <source>
        <dbReference type="Proteomes" id="UP000799536"/>
    </source>
</evidence>